<protein>
    <submittedName>
        <fullName evidence="1">7823_t:CDS:1</fullName>
    </submittedName>
</protein>
<evidence type="ECO:0000313" key="1">
    <source>
        <dbReference type="EMBL" id="CAG8469273.1"/>
    </source>
</evidence>
<sequence>MGWSPGKGLGMNEDGSQECIKLSHKLDNLGIGVSKKTIDNWLDNSNAFDKLLKGLNQQDQANVTEEVAQNHSNDLELGHDLDVIKASKSKKKKVKKDKLMLKNKKKDKLDFSKSNTINKSNVNTISSSIRLAHRAKYLESKKAATKDSERLKEIFGIKAKSNVESISDFKNNYKISQDDFENVINSQNNSNKNEKDYFSDINGVQTIVNKLSTQDYFSLKAKKMNLTESASHFEDKSDERPCFNLSELTNEDSIGPELVTEGNEERNSDYELHNNFKPTANALETRGKRKDLKLSNALSIFVNYKCFYYDFPKFLFPYKLHIAFIYYLSKLTSIPRISPRFGTIILAAVSFFVSSWFAVVYLAKPGDYVPDMSRGLTLVFGIAFIIMALVSLFGIIGSLFEIQTAILQNRQYEVDNCVKYLQKQPGYNSTSTSLDNDSAYCTHYEIVIIIRNIVTAILLILFSILFARVSSVYAQKLETRSRSKRLPATSLTSVASVSTTDFNPTDNLQIPEIDPKPCQIVG</sequence>
<reference evidence="1" key="1">
    <citation type="submission" date="2021-06" db="EMBL/GenBank/DDBJ databases">
        <authorList>
            <person name="Kallberg Y."/>
            <person name="Tangrot J."/>
            <person name="Rosling A."/>
        </authorList>
    </citation>
    <scope>NUCLEOTIDE SEQUENCE</scope>
    <source>
        <strain evidence="1">AU212A</strain>
    </source>
</reference>
<feature type="non-terminal residue" evidence="1">
    <location>
        <position position="522"/>
    </location>
</feature>
<organism evidence="1 2">
    <name type="scientific">Scutellospora calospora</name>
    <dbReference type="NCBI Taxonomy" id="85575"/>
    <lineage>
        <taxon>Eukaryota</taxon>
        <taxon>Fungi</taxon>
        <taxon>Fungi incertae sedis</taxon>
        <taxon>Mucoromycota</taxon>
        <taxon>Glomeromycotina</taxon>
        <taxon>Glomeromycetes</taxon>
        <taxon>Diversisporales</taxon>
        <taxon>Gigasporaceae</taxon>
        <taxon>Scutellospora</taxon>
    </lineage>
</organism>
<gene>
    <name evidence="1" type="ORF">SCALOS_LOCUS1956</name>
</gene>
<dbReference type="Proteomes" id="UP000789860">
    <property type="component" value="Unassembled WGS sequence"/>
</dbReference>
<name>A0ACA9KEU3_9GLOM</name>
<evidence type="ECO:0000313" key="2">
    <source>
        <dbReference type="Proteomes" id="UP000789860"/>
    </source>
</evidence>
<accession>A0ACA9KEU3</accession>
<proteinExistence type="predicted"/>
<comment type="caution">
    <text evidence="1">The sequence shown here is derived from an EMBL/GenBank/DDBJ whole genome shotgun (WGS) entry which is preliminary data.</text>
</comment>
<keyword evidence="2" id="KW-1185">Reference proteome</keyword>
<dbReference type="EMBL" id="CAJVPM010001566">
    <property type="protein sequence ID" value="CAG8469273.1"/>
    <property type="molecule type" value="Genomic_DNA"/>
</dbReference>